<evidence type="ECO:0000313" key="1">
    <source>
        <dbReference type="EMBL" id="GFS84432.1"/>
    </source>
</evidence>
<name>A0A8X6MYA7_NEPPI</name>
<comment type="caution">
    <text evidence="1">The sequence shown here is derived from an EMBL/GenBank/DDBJ whole genome shotgun (WGS) entry which is preliminary data.</text>
</comment>
<dbReference type="OrthoDB" id="6439474at2759"/>
<gene>
    <name evidence="1" type="ORF">NPIL_306911</name>
</gene>
<sequence>MESEISDGKNALNPEMCPEILHVNNIPMEICVQTENMLLCDSENENEVLLEKLDDLDYTYSCIIRYLLFQTVMITTDSERLHTHLRVLDNNQLMKVSEVITITDLLFDKDFGKICSFRGSEVECVEFYLSRCVMLCGEPTFISFLLVATYVTDIFLTSFRTVKCFRKLHLCEFIFDVLYRRIFCKVFNANVYNELMSFCEFFNESFTVESLSELENVTLFAHWKNQIKNSLNIVGERFSLNESEIELFRKNYSIENNREHDSPLSSVLMCEENVSLKKTENGTLVCSFCDSKCYNYMDHLKHFV</sequence>
<organism evidence="1 2">
    <name type="scientific">Nephila pilipes</name>
    <name type="common">Giant wood spider</name>
    <name type="synonym">Nephila maculata</name>
    <dbReference type="NCBI Taxonomy" id="299642"/>
    <lineage>
        <taxon>Eukaryota</taxon>
        <taxon>Metazoa</taxon>
        <taxon>Ecdysozoa</taxon>
        <taxon>Arthropoda</taxon>
        <taxon>Chelicerata</taxon>
        <taxon>Arachnida</taxon>
        <taxon>Araneae</taxon>
        <taxon>Araneomorphae</taxon>
        <taxon>Entelegynae</taxon>
        <taxon>Araneoidea</taxon>
        <taxon>Nephilidae</taxon>
        <taxon>Nephila</taxon>
    </lineage>
</organism>
<dbReference type="EMBL" id="BMAW01052141">
    <property type="protein sequence ID" value="GFS84432.1"/>
    <property type="molecule type" value="Genomic_DNA"/>
</dbReference>
<protein>
    <submittedName>
        <fullName evidence="1">Uncharacterized protein</fullName>
    </submittedName>
</protein>
<reference evidence="1" key="1">
    <citation type="submission" date="2020-08" db="EMBL/GenBank/DDBJ databases">
        <title>Multicomponent nature underlies the extraordinary mechanical properties of spider dragline silk.</title>
        <authorList>
            <person name="Kono N."/>
            <person name="Nakamura H."/>
            <person name="Mori M."/>
            <person name="Yoshida Y."/>
            <person name="Ohtoshi R."/>
            <person name="Malay A.D."/>
            <person name="Moran D.A.P."/>
            <person name="Tomita M."/>
            <person name="Numata K."/>
            <person name="Arakawa K."/>
        </authorList>
    </citation>
    <scope>NUCLEOTIDE SEQUENCE</scope>
</reference>
<keyword evidence="2" id="KW-1185">Reference proteome</keyword>
<evidence type="ECO:0000313" key="2">
    <source>
        <dbReference type="Proteomes" id="UP000887013"/>
    </source>
</evidence>
<dbReference type="AlphaFoldDB" id="A0A8X6MYA7"/>
<accession>A0A8X6MYA7</accession>
<dbReference type="Proteomes" id="UP000887013">
    <property type="component" value="Unassembled WGS sequence"/>
</dbReference>
<proteinExistence type="predicted"/>